<dbReference type="Pfam" id="PF07885">
    <property type="entry name" value="Ion_trans_2"/>
    <property type="match status" value="1"/>
</dbReference>
<gene>
    <name evidence="3" type="ORF">SAMN05421546_1362</name>
</gene>
<dbReference type="InterPro" id="IPR013099">
    <property type="entry name" value="K_chnl_dom"/>
</dbReference>
<organism evidence="3 4">
    <name type="scientific">Solilutibacter tolerans</name>
    <dbReference type="NCBI Taxonomy" id="1604334"/>
    <lineage>
        <taxon>Bacteria</taxon>
        <taxon>Pseudomonadati</taxon>
        <taxon>Pseudomonadota</taxon>
        <taxon>Gammaproteobacteria</taxon>
        <taxon>Lysobacterales</taxon>
        <taxon>Lysobacteraceae</taxon>
        <taxon>Solilutibacter</taxon>
    </lineage>
</organism>
<evidence type="ECO:0000313" key="3">
    <source>
        <dbReference type="EMBL" id="SIQ52187.1"/>
    </source>
</evidence>
<dbReference type="STRING" id="1604334.SAMN05421546_1362"/>
<protein>
    <submittedName>
        <fullName evidence="3">Ion channel</fullName>
    </submittedName>
</protein>
<dbReference type="Gene3D" id="1.10.287.70">
    <property type="match status" value="1"/>
</dbReference>
<feature type="transmembrane region" description="Helical" evidence="1">
    <location>
        <begin position="14"/>
        <end position="35"/>
    </location>
</feature>
<reference evidence="4" key="1">
    <citation type="submission" date="2017-01" db="EMBL/GenBank/DDBJ databases">
        <authorList>
            <person name="Varghese N."/>
            <person name="Submissions S."/>
        </authorList>
    </citation>
    <scope>NUCLEOTIDE SEQUENCE [LARGE SCALE GENOMIC DNA]</scope>
    <source>
        <strain evidence="4">UM1</strain>
    </source>
</reference>
<dbReference type="OrthoDB" id="9813518at2"/>
<feature type="transmembrane region" description="Helical" evidence="1">
    <location>
        <begin position="56"/>
        <end position="81"/>
    </location>
</feature>
<evidence type="ECO:0000259" key="2">
    <source>
        <dbReference type="Pfam" id="PF07885"/>
    </source>
</evidence>
<feature type="domain" description="Potassium channel" evidence="2">
    <location>
        <begin position="81"/>
        <end position="144"/>
    </location>
</feature>
<feature type="transmembrane region" description="Helical" evidence="1">
    <location>
        <begin position="126"/>
        <end position="148"/>
    </location>
</feature>
<proteinExistence type="predicted"/>
<dbReference type="AlphaFoldDB" id="A0A1N6TG09"/>
<accession>A0A1N6TG09</accession>
<dbReference type="SUPFAM" id="SSF81324">
    <property type="entry name" value="Voltage-gated potassium channels"/>
    <property type="match status" value="1"/>
</dbReference>
<evidence type="ECO:0000313" key="4">
    <source>
        <dbReference type="Proteomes" id="UP000241788"/>
    </source>
</evidence>
<name>A0A1N6TG09_9GAMM</name>
<sequence length="159" mass="17573">MDWLIPDGRLAEHALVAVVALAVTALTVLIHYEGMHALVRRSSKRVVMRGQDRRTMLKIIFSLLVLHVVEIWCFGLAFWGLSAIPGTGYMHGEHSTDTLFDAIYLSATTYTTVGFGDVSPVGAIRFISGLESLVGLILITWSASFTYLEMSRLWSDPDA</sequence>
<keyword evidence="1" id="KW-0472">Membrane</keyword>
<dbReference type="RefSeq" id="WP_083688342.1">
    <property type="nucleotide sequence ID" value="NZ_FTLW01000003.1"/>
</dbReference>
<dbReference type="EMBL" id="FTLW01000003">
    <property type="protein sequence ID" value="SIQ52187.1"/>
    <property type="molecule type" value="Genomic_DNA"/>
</dbReference>
<keyword evidence="1" id="KW-0812">Transmembrane</keyword>
<dbReference type="Proteomes" id="UP000241788">
    <property type="component" value="Unassembled WGS sequence"/>
</dbReference>
<keyword evidence="4" id="KW-1185">Reference proteome</keyword>
<evidence type="ECO:0000256" key="1">
    <source>
        <dbReference type="SAM" id="Phobius"/>
    </source>
</evidence>
<keyword evidence="1" id="KW-1133">Transmembrane helix</keyword>